<feature type="transmembrane region" description="Helical" evidence="1">
    <location>
        <begin position="178"/>
        <end position="198"/>
    </location>
</feature>
<dbReference type="OrthoDB" id="194033at2"/>
<keyword evidence="1" id="KW-0812">Transmembrane</keyword>
<evidence type="ECO:0000256" key="1">
    <source>
        <dbReference type="SAM" id="Phobius"/>
    </source>
</evidence>
<dbReference type="EMBL" id="LAJX01000232">
    <property type="protein sequence ID" value="KJV05403.1"/>
    <property type="molecule type" value="Genomic_DNA"/>
</dbReference>
<dbReference type="RefSeq" id="WP_045780349.1">
    <property type="nucleotide sequence ID" value="NZ_LAJX01000232.1"/>
</dbReference>
<name>A0A0F3IFS6_9GAMM</name>
<keyword evidence="2" id="KW-0732">Signal</keyword>
<evidence type="ECO:0000313" key="4">
    <source>
        <dbReference type="Proteomes" id="UP000033684"/>
    </source>
</evidence>
<proteinExistence type="predicted"/>
<reference evidence="3 4" key="2">
    <citation type="journal article" date="2016" name="Microb. Ecol.">
        <title>Genome Characteristics of a Novel Type I Methanotroph (Sn10-6) Isolated from a Flooded Indian Rice Field.</title>
        <authorList>
            <person name="Rahalkar M.C."/>
            <person name="Pandit P.S."/>
            <person name="Dhakephalkar P.K."/>
            <person name="Pore S."/>
            <person name="Arora P."/>
            <person name="Kapse N."/>
        </authorList>
    </citation>
    <scope>NUCLEOTIDE SEQUENCE [LARGE SCALE GENOMIC DNA]</scope>
    <source>
        <strain evidence="3 4">Sn10-6</strain>
    </source>
</reference>
<feature type="chain" id="PRO_5002462063" description="Lipoprotein" evidence="2">
    <location>
        <begin position="22"/>
        <end position="208"/>
    </location>
</feature>
<reference evidence="4" key="1">
    <citation type="submission" date="2015-03" db="EMBL/GenBank/DDBJ databases">
        <title>Draft genome sequence of a novel methanotroph (Sn10-6) isolated from flooded ricefield rhizosphere in India.</title>
        <authorList>
            <person name="Pandit P.S."/>
            <person name="Pore S.D."/>
            <person name="Arora P."/>
            <person name="Kapse N.G."/>
            <person name="Dhakephalkar P.K."/>
            <person name="Rahalkar M.C."/>
        </authorList>
    </citation>
    <scope>NUCLEOTIDE SEQUENCE [LARGE SCALE GENOMIC DNA]</scope>
    <source>
        <strain evidence="4">Sn10-6</strain>
    </source>
</reference>
<evidence type="ECO:0000256" key="2">
    <source>
        <dbReference type="SAM" id="SignalP"/>
    </source>
</evidence>
<dbReference type="PROSITE" id="PS51257">
    <property type="entry name" value="PROKAR_LIPOPROTEIN"/>
    <property type="match status" value="1"/>
</dbReference>
<comment type="caution">
    <text evidence="3">The sequence shown here is derived from an EMBL/GenBank/DDBJ whole genome shotgun (WGS) entry which is preliminary data.</text>
</comment>
<protein>
    <recommendedName>
        <fullName evidence="5">Lipoprotein</fullName>
    </recommendedName>
</protein>
<keyword evidence="1" id="KW-1133">Transmembrane helix</keyword>
<evidence type="ECO:0008006" key="5">
    <source>
        <dbReference type="Google" id="ProtNLM"/>
    </source>
</evidence>
<dbReference type="AlphaFoldDB" id="A0A0F3IFS6"/>
<accession>A0A0F3IFS6</accession>
<organism evidence="3 4">
    <name type="scientific">Methylocucumis oryzae</name>
    <dbReference type="NCBI Taxonomy" id="1632867"/>
    <lineage>
        <taxon>Bacteria</taxon>
        <taxon>Pseudomonadati</taxon>
        <taxon>Pseudomonadota</taxon>
        <taxon>Gammaproteobacteria</taxon>
        <taxon>Methylococcales</taxon>
        <taxon>Methylococcaceae</taxon>
        <taxon>Methylocucumis</taxon>
    </lineage>
</organism>
<sequence>MIKRTLNIIPLLICFSISVITGCEYFNPTQVKQYSNRPDLDCIVANDFYAMHFSVYVQPKNADSAKDKNTFVPYCQEIPIEGQMFFSADLIDRDIRETPIKVRLVEVEYKNENGSESINEIRVLKEVEQKLYTKGIVEAQADIDKKGSYILYLLIGEGIEEDDRFKIKLTVGDNSKQYLIISIGAAVLVALVLIGWLIRMIYLKKKAS</sequence>
<keyword evidence="1" id="KW-0472">Membrane</keyword>
<evidence type="ECO:0000313" key="3">
    <source>
        <dbReference type="EMBL" id="KJV05403.1"/>
    </source>
</evidence>
<keyword evidence="4" id="KW-1185">Reference proteome</keyword>
<dbReference type="Proteomes" id="UP000033684">
    <property type="component" value="Unassembled WGS sequence"/>
</dbReference>
<gene>
    <name evidence="3" type="ORF">VZ94_18455</name>
</gene>
<feature type="signal peptide" evidence="2">
    <location>
        <begin position="1"/>
        <end position="21"/>
    </location>
</feature>